<feature type="region of interest" description="Disordered" evidence="6">
    <location>
        <begin position="79"/>
        <end position="112"/>
    </location>
</feature>
<sequence>MGETVERLLRAGAAGDEEIAELIKDVGLDAVAGVLAGEIAFRCDPPVNARPVHVSLELAHAGESRRVLFRVVRDAPVTVVGEPGPATGGEDRGHGGDADEDGAGERDGGRPVEMSRLRLTVTDVVRRLFGPESAHRGHGDLTNAFLATAPKDMAEMAALTPLVTEATHTVMTGLSPRLPDLDALSVRYGSDKWASFHWYTPHYDRHFAPYRERSVRVLEIGIGGYDQEAGGGSLRMWKRYFRRGLVFGLDLYDKTRLDAPRMRALVGDQGDPGTLAGIVAEHGPFDIVIDDGSHLNEHVHTSFHTLFPLLRDGGLYVIEDLQTAYWATFGGTPGEQAAPHTSVGLVKRLVDDLHFREHRWEDPERAEEPPNTVQATVVGVHAYHNVAFIEKGTNGEESLPGWLRGFGATAE</sequence>
<evidence type="ECO:0000256" key="4">
    <source>
        <dbReference type="ARBA" id="ARBA00022691"/>
    </source>
</evidence>
<evidence type="ECO:0000259" key="7">
    <source>
        <dbReference type="Pfam" id="PF17843"/>
    </source>
</evidence>
<dbReference type="AlphaFoldDB" id="A0A931DMX3"/>
<evidence type="ECO:0000256" key="5">
    <source>
        <dbReference type="ARBA" id="ARBA00023194"/>
    </source>
</evidence>
<keyword evidence="5" id="KW-0045">Antibiotic biosynthesis</keyword>
<evidence type="ECO:0000256" key="6">
    <source>
        <dbReference type="SAM" id="MobiDB-lite"/>
    </source>
</evidence>
<keyword evidence="3 8" id="KW-0808">Transferase</keyword>
<comment type="pathway">
    <text evidence="1">Antibiotic biosynthesis.</text>
</comment>
<keyword evidence="2 8" id="KW-0489">Methyltransferase</keyword>
<reference evidence="8" key="1">
    <citation type="submission" date="2020-11" db="EMBL/GenBank/DDBJ databases">
        <title>Sequencing the genomes of 1000 actinobacteria strains.</title>
        <authorList>
            <person name="Klenk H.-P."/>
        </authorList>
    </citation>
    <scope>NUCLEOTIDE SEQUENCE</scope>
    <source>
        <strain evidence="8">DSM 43175</strain>
    </source>
</reference>
<dbReference type="RefSeq" id="WP_197013004.1">
    <property type="nucleotide sequence ID" value="NZ_BAABES010000011.1"/>
</dbReference>
<comment type="caution">
    <text evidence="8">The sequence shown here is derived from an EMBL/GenBank/DDBJ whole genome shotgun (WGS) entry which is preliminary data.</text>
</comment>
<evidence type="ECO:0000313" key="9">
    <source>
        <dbReference type="Proteomes" id="UP000614047"/>
    </source>
</evidence>
<name>A0A931DMX3_9ACTN</name>
<protein>
    <submittedName>
        <fullName evidence="8">Demethylmacrocin O-methyltransferase</fullName>
        <ecNumber evidence="8">2.1.1.102</ecNumber>
    </submittedName>
</protein>
<evidence type="ECO:0000256" key="3">
    <source>
        <dbReference type="ARBA" id="ARBA00022679"/>
    </source>
</evidence>
<feature type="domain" description="Methyltransferase MycE N-terminal" evidence="7">
    <location>
        <begin position="5"/>
        <end position="80"/>
    </location>
</feature>
<dbReference type="Gene3D" id="3.40.50.150">
    <property type="entry name" value="Vaccinia Virus protein VP39"/>
    <property type="match status" value="1"/>
</dbReference>
<proteinExistence type="predicted"/>
<evidence type="ECO:0000256" key="2">
    <source>
        <dbReference type="ARBA" id="ARBA00022603"/>
    </source>
</evidence>
<dbReference type="Pfam" id="PF17843">
    <property type="entry name" value="MycE_N"/>
    <property type="match status" value="1"/>
</dbReference>
<dbReference type="InterPro" id="IPR029063">
    <property type="entry name" value="SAM-dependent_MTases_sf"/>
</dbReference>
<dbReference type="EMBL" id="JADOUA010000001">
    <property type="protein sequence ID" value="MBG6090556.1"/>
    <property type="molecule type" value="Genomic_DNA"/>
</dbReference>
<accession>A0A931DMX3</accession>
<dbReference type="InterPro" id="IPR040800">
    <property type="entry name" value="MycE_N"/>
</dbReference>
<evidence type="ECO:0000256" key="1">
    <source>
        <dbReference type="ARBA" id="ARBA00004792"/>
    </source>
</evidence>
<dbReference type="Proteomes" id="UP000614047">
    <property type="component" value="Unassembled WGS sequence"/>
</dbReference>
<dbReference type="Gene3D" id="3.30.1050.30">
    <property type="match status" value="1"/>
</dbReference>
<dbReference type="GO" id="GO:0017000">
    <property type="term" value="P:antibiotic biosynthetic process"/>
    <property type="evidence" value="ECO:0007669"/>
    <property type="project" value="UniProtKB-KW"/>
</dbReference>
<dbReference type="SUPFAM" id="SSF53335">
    <property type="entry name" value="S-adenosyl-L-methionine-dependent methyltransferases"/>
    <property type="match status" value="1"/>
</dbReference>
<keyword evidence="4" id="KW-0949">S-adenosyl-L-methionine</keyword>
<gene>
    <name evidence="8" type="ORF">IW256_004669</name>
</gene>
<dbReference type="GO" id="GO:0030770">
    <property type="term" value="F:demethylmacrocin O-methyltransferase activity"/>
    <property type="evidence" value="ECO:0007669"/>
    <property type="project" value="UniProtKB-EC"/>
</dbReference>
<organism evidence="8 9">
    <name type="scientific">Actinomadura viridis</name>
    <dbReference type="NCBI Taxonomy" id="58110"/>
    <lineage>
        <taxon>Bacteria</taxon>
        <taxon>Bacillati</taxon>
        <taxon>Actinomycetota</taxon>
        <taxon>Actinomycetes</taxon>
        <taxon>Streptosporangiales</taxon>
        <taxon>Thermomonosporaceae</taxon>
        <taxon>Actinomadura</taxon>
    </lineage>
</organism>
<dbReference type="GO" id="GO:0032259">
    <property type="term" value="P:methylation"/>
    <property type="evidence" value="ECO:0007669"/>
    <property type="project" value="UniProtKB-KW"/>
</dbReference>
<evidence type="ECO:0000313" key="8">
    <source>
        <dbReference type="EMBL" id="MBG6090556.1"/>
    </source>
</evidence>
<feature type="compositionally biased region" description="Basic and acidic residues" evidence="6">
    <location>
        <begin position="89"/>
        <end position="112"/>
    </location>
</feature>
<keyword evidence="9" id="KW-1185">Reference proteome</keyword>
<dbReference type="EC" id="2.1.1.102" evidence="8"/>